<dbReference type="AlphaFoldDB" id="A0AAV3QS31"/>
<protein>
    <submittedName>
        <fullName evidence="2">Uncharacterized protein</fullName>
    </submittedName>
</protein>
<name>A0AAV3QS31_LITER</name>
<evidence type="ECO:0000313" key="2">
    <source>
        <dbReference type="EMBL" id="GAA0166840.1"/>
    </source>
</evidence>
<comment type="caution">
    <text evidence="2">The sequence shown here is derived from an EMBL/GenBank/DDBJ whole genome shotgun (WGS) entry which is preliminary data.</text>
</comment>
<dbReference type="EMBL" id="BAABME010005873">
    <property type="protein sequence ID" value="GAA0166840.1"/>
    <property type="molecule type" value="Genomic_DNA"/>
</dbReference>
<reference evidence="2 3" key="1">
    <citation type="submission" date="2024-01" db="EMBL/GenBank/DDBJ databases">
        <title>The complete chloroplast genome sequence of Lithospermum erythrorhizon: insights into the phylogenetic relationship among Boraginaceae species and the maternal lineages of purple gromwells.</title>
        <authorList>
            <person name="Okada T."/>
            <person name="Watanabe K."/>
        </authorList>
    </citation>
    <scope>NUCLEOTIDE SEQUENCE [LARGE SCALE GENOMIC DNA]</scope>
</reference>
<gene>
    <name evidence="2" type="ORF">LIER_21905</name>
</gene>
<sequence length="172" mass="18079">MATCGPFSRLIQVRGRLAGLVLAPKHGQLQQISSQLIKSGCAILASLLGFKHGWDSCNVLKKIDDLKKRNGKQVEVDEAQVGDGNMTEPISQAKPQRRKGKLTIVEPQVDAPNGIGDSMSAHVHTLGGPSNVAGGGEEGNGGRSGALRRNEEGRGADANSGREYISELDGGE</sequence>
<proteinExistence type="predicted"/>
<feature type="region of interest" description="Disordered" evidence="1">
    <location>
        <begin position="77"/>
        <end position="172"/>
    </location>
</feature>
<accession>A0AAV3QS31</accession>
<evidence type="ECO:0000313" key="3">
    <source>
        <dbReference type="Proteomes" id="UP001454036"/>
    </source>
</evidence>
<evidence type="ECO:0000256" key="1">
    <source>
        <dbReference type="SAM" id="MobiDB-lite"/>
    </source>
</evidence>
<keyword evidence="3" id="KW-1185">Reference proteome</keyword>
<organism evidence="2 3">
    <name type="scientific">Lithospermum erythrorhizon</name>
    <name type="common">Purple gromwell</name>
    <name type="synonym">Lithospermum officinale var. erythrorhizon</name>
    <dbReference type="NCBI Taxonomy" id="34254"/>
    <lineage>
        <taxon>Eukaryota</taxon>
        <taxon>Viridiplantae</taxon>
        <taxon>Streptophyta</taxon>
        <taxon>Embryophyta</taxon>
        <taxon>Tracheophyta</taxon>
        <taxon>Spermatophyta</taxon>
        <taxon>Magnoliopsida</taxon>
        <taxon>eudicotyledons</taxon>
        <taxon>Gunneridae</taxon>
        <taxon>Pentapetalae</taxon>
        <taxon>asterids</taxon>
        <taxon>lamiids</taxon>
        <taxon>Boraginales</taxon>
        <taxon>Boraginaceae</taxon>
        <taxon>Boraginoideae</taxon>
        <taxon>Lithospermeae</taxon>
        <taxon>Lithospermum</taxon>
    </lineage>
</organism>
<dbReference type="Proteomes" id="UP001454036">
    <property type="component" value="Unassembled WGS sequence"/>
</dbReference>
<feature type="compositionally biased region" description="Gly residues" evidence="1">
    <location>
        <begin position="133"/>
        <end position="144"/>
    </location>
</feature>